<dbReference type="EMBL" id="JADGJD010002424">
    <property type="protein sequence ID" value="KAJ3032639.1"/>
    <property type="molecule type" value="Genomic_DNA"/>
</dbReference>
<protein>
    <recommendedName>
        <fullName evidence="1">F-box domain-containing protein</fullName>
    </recommendedName>
</protein>
<evidence type="ECO:0000313" key="3">
    <source>
        <dbReference type="Proteomes" id="UP001212841"/>
    </source>
</evidence>
<evidence type="ECO:0000259" key="1">
    <source>
        <dbReference type="PROSITE" id="PS50181"/>
    </source>
</evidence>
<organism evidence="2 3">
    <name type="scientific">Rhizophlyctis rosea</name>
    <dbReference type="NCBI Taxonomy" id="64517"/>
    <lineage>
        <taxon>Eukaryota</taxon>
        <taxon>Fungi</taxon>
        <taxon>Fungi incertae sedis</taxon>
        <taxon>Chytridiomycota</taxon>
        <taxon>Chytridiomycota incertae sedis</taxon>
        <taxon>Chytridiomycetes</taxon>
        <taxon>Rhizophlyctidales</taxon>
        <taxon>Rhizophlyctidaceae</taxon>
        <taxon>Rhizophlyctis</taxon>
    </lineage>
</organism>
<evidence type="ECO:0000313" key="2">
    <source>
        <dbReference type="EMBL" id="KAJ3032639.1"/>
    </source>
</evidence>
<dbReference type="AlphaFoldDB" id="A0AAD5WWC8"/>
<feature type="domain" description="F-box" evidence="1">
    <location>
        <begin position="7"/>
        <end position="33"/>
    </location>
</feature>
<dbReference type="InterPro" id="IPR001810">
    <property type="entry name" value="F-box_dom"/>
</dbReference>
<sequence length="137" mass="15421">MTNSTAPITITSLPSELIDAIFLHLDIKTLSKIHLQIPSLKSRAATALDTHIKSLTLTLGSLDSTTPVTLRCDKTLSTSRYLYYFRFFTNNHFSRGSFRDDDKRADEDGPVALALEGGVQSAYLRRLMERVEEKELE</sequence>
<reference evidence="2" key="1">
    <citation type="submission" date="2020-05" db="EMBL/GenBank/DDBJ databases">
        <title>Phylogenomic resolution of chytrid fungi.</title>
        <authorList>
            <person name="Stajich J.E."/>
            <person name="Amses K."/>
            <person name="Simmons R."/>
            <person name="Seto K."/>
            <person name="Myers J."/>
            <person name="Bonds A."/>
            <person name="Quandt C.A."/>
            <person name="Barry K."/>
            <person name="Liu P."/>
            <person name="Grigoriev I."/>
            <person name="Longcore J.E."/>
            <person name="James T.Y."/>
        </authorList>
    </citation>
    <scope>NUCLEOTIDE SEQUENCE</scope>
    <source>
        <strain evidence="2">JEL0318</strain>
    </source>
</reference>
<accession>A0AAD5WWC8</accession>
<feature type="non-terminal residue" evidence="2">
    <location>
        <position position="137"/>
    </location>
</feature>
<name>A0AAD5WWC8_9FUNG</name>
<dbReference type="Proteomes" id="UP001212841">
    <property type="component" value="Unassembled WGS sequence"/>
</dbReference>
<proteinExistence type="predicted"/>
<dbReference type="PROSITE" id="PS50181">
    <property type="entry name" value="FBOX"/>
    <property type="match status" value="1"/>
</dbReference>
<keyword evidence="3" id="KW-1185">Reference proteome</keyword>
<gene>
    <name evidence="2" type="ORF">HK097_005163</name>
</gene>
<comment type="caution">
    <text evidence="2">The sequence shown here is derived from an EMBL/GenBank/DDBJ whole genome shotgun (WGS) entry which is preliminary data.</text>
</comment>